<comment type="caution">
    <text evidence="2">The sequence shown here is derived from an EMBL/GenBank/DDBJ whole genome shotgun (WGS) entry which is preliminary data.</text>
</comment>
<feature type="signal peptide" evidence="1">
    <location>
        <begin position="1"/>
        <end position="24"/>
    </location>
</feature>
<sequence>MVNNYHHTSTTILLLLATGRCSLAISSTSDMEVDPSDSVKCSLSFTYSSGETETKVVVGAEAMMAPTSRGRNDQFYAELTHVSIADEYVTRSQLDVCTLTHYFNLNQLNRRYHDVWRPSKYGYEATKEGCQQYIKQIGTYAFEKGKMKEQWKAIQVPRTPSYATDKPRFKALFGIAVEAIKYHRVSGRDAIGAYTKSEELHEMLGVDVTGPRSELERITTHLTTNPKGMCHDKLPSIDVEALKEAQRVETIPHRNPDERMRLNVVSRAQRLNRLNKRRTREMNVEVPEINVRDQLSKAVKATHVGLTATAPCSVASTAAMAKDTTDSATCSLSFTYTKDNTETKVIVGAEAMMLPSPPAAAAEEFYAELTYVSIAEERQFVTPLSPTPQKDGMIIHYFNLHDLDARYHDVWDPSMYGNKRAIENECKKYIKAIGNEQLRRHHAKLDDEWKNITITKPARDKPLLVRTFSRKDVSADGDVNKALFAIAHEALDRYYAGTSNEVVALQTSRRGFLHRQAVHMNAKDGGKLDGMSSQSVLNMEGGCIASLPAIDRKALKEAQKAVLQRKQGQGNKHEGLIHLAETLNRMNPDRATQMGVSLIGVENLEVLKKAVQAIHIGLTGGGFPK</sequence>
<feature type="chain" id="PRO_5029824321" evidence="1">
    <location>
        <begin position="25"/>
        <end position="625"/>
    </location>
</feature>
<dbReference type="AlphaFoldDB" id="A0A7J6P9X4"/>
<keyword evidence="1" id="KW-0732">Signal</keyword>
<dbReference type="Proteomes" id="UP000541610">
    <property type="component" value="Unassembled WGS sequence"/>
</dbReference>
<name>A0A7J6P9X4_PEROL</name>
<organism evidence="2 3">
    <name type="scientific">Perkinsus olseni</name>
    <name type="common">Perkinsus atlanticus</name>
    <dbReference type="NCBI Taxonomy" id="32597"/>
    <lineage>
        <taxon>Eukaryota</taxon>
        <taxon>Sar</taxon>
        <taxon>Alveolata</taxon>
        <taxon>Perkinsozoa</taxon>
        <taxon>Perkinsea</taxon>
        <taxon>Perkinsida</taxon>
        <taxon>Perkinsidae</taxon>
        <taxon>Perkinsus</taxon>
    </lineage>
</organism>
<reference evidence="2 3" key="1">
    <citation type="submission" date="2020-04" db="EMBL/GenBank/DDBJ databases">
        <title>Perkinsus olseni comparative genomics.</title>
        <authorList>
            <person name="Bogema D.R."/>
        </authorList>
    </citation>
    <scope>NUCLEOTIDE SEQUENCE [LARGE SCALE GENOMIC DNA]</scope>
    <source>
        <strain evidence="2">00978-12</strain>
    </source>
</reference>
<evidence type="ECO:0000256" key="1">
    <source>
        <dbReference type="SAM" id="SignalP"/>
    </source>
</evidence>
<protein>
    <submittedName>
        <fullName evidence="2">Uncharacterized protein</fullName>
    </submittedName>
</protein>
<dbReference type="EMBL" id="JABANP010000052">
    <property type="protein sequence ID" value="KAF4692963.1"/>
    <property type="molecule type" value="Genomic_DNA"/>
</dbReference>
<gene>
    <name evidence="2" type="ORF">FOZ60_012194</name>
</gene>
<evidence type="ECO:0000313" key="3">
    <source>
        <dbReference type="Proteomes" id="UP000541610"/>
    </source>
</evidence>
<evidence type="ECO:0000313" key="2">
    <source>
        <dbReference type="EMBL" id="KAF4692963.1"/>
    </source>
</evidence>
<proteinExistence type="predicted"/>
<accession>A0A7J6P9X4</accession>